<accession>A0A8S9UVE0</accession>
<dbReference type="EMBL" id="JAACNO010001059">
    <property type="protein sequence ID" value="KAF4143232.1"/>
    <property type="molecule type" value="Genomic_DNA"/>
</dbReference>
<proteinExistence type="predicted"/>
<dbReference type="AlphaFoldDB" id="A0A8S9UVE0"/>
<comment type="caution">
    <text evidence="1">The sequence shown here is derived from an EMBL/GenBank/DDBJ whole genome shotgun (WGS) entry which is preliminary data.</text>
</comment>
<protein>
    <submittedName>
        <fullName evidence="1">Uncharacterized protein</fullName>
    </submittedName>
</protein>
<dbReference type="Proteomes" id="UP000704712">
    <property type="component" value="Unassembled WGS sequence"/>
</dbReference>
<organism evidence="1 2">
    <name type="scientific">Phytophthora infestans</name>
    <name type="common">Potato late blight agent</name>
    <name type="synonym">Botrytis infestans</name>
    <dbReference type="NCBI Taxonomy" id="4787"/>
    <lineage>
        <taxon>Eukaryota</taxon>
        <taxon>Sar</taxon>
        <taxon>Stramenopiles</taxon>
        <taxon>Oomycota</taxon>
        <taxon>Peronosporomycetes</taxon>
        <taxon>Peronosporales</taxon>
        <taxon>Peronosporaceae</taxon>
        <taxon>Phytophthora</taxon>
    </lineage>
</organism>
<reference evidence="1" key="1">
    <citation type="submission" date="2020-03" db="EMBL/GenBank/DDBJ databases">
        <title>Hybrid Assembly of Korean Phytophthora infestans isolates.</title>
        <authorList>
            <person name="Prokchorchik M."/>
            <person name="Lee Y."/>
            <person name="Seo J."/>
            <person name="Cho J.-H."/>
            <person name="Park Y.-E."/>
            <person name="Jang D.-C."/>
            <person name="Im J.-S."/>
            <person name="Choi J.-G."/>
            <person name="Park H.-J."/>
            <person name="Lee G.-B."/>
            <person name="Lee Y.-G."/>
            <person name="Hong S.-Y."/>
            <person name="Cho K."/>
            <person name="Sohn K.H."/>
        </authorList>
    </citation>
    <scope>NUCLEOTIDE SEQUENCE</scope>
    <source>
        <strain evidence="1">KR_2_A2</strain>
    </source>
</reference>
<sequence length="107" mass="12059">MESTHNQASTSAYATYPTSRGVLDHVVGARVEGMLSVGLKRSRIYDYLLEHDQNIIQVDVDHLIRDHSGCILTQDDNEAMAREIASSMQPTPKTFPVCRRQMQVKRA</sequence>
<evidence type="ECO:0000313" key="1">
    <source>
        <dbReference type="EMBL" id="KAF4143232.1"/>
    </source>
</evidence>
<name>A0A8S9UVE0_PHYIN</name>
<evidence type="ECO:0000313" key="2">
    <source>
        <dbReference type="Proteomes" id="UP000704712"/>
    </source>
</evidence>
<gene>
    <name evidence="1" type="ORF">GN958_ATG07593</name>
</gene>